<name>A0ACC1HL01_9FUNG</name>
<protein>
    <submittedName>
        <fullName evidence="1">Uncharacterized protein</fullName>
    </submittedName>
</protein>
<proteinExistence type="predicted"/>
<gene>
    <name evidence="1" type="ORF">EV182_007335</name>
</gene>
<evidence type="ECO:0000313" key="1">
    <source>
        <dbReference type="EMBL" id="KAJ1676877.1"/>
    </source>
</evidence>
<evidence type="ECO:0000313" key="2">
    <source>
        <dbReference type="Proteomes" id="UP001145114"/>
    </source>
</evidence>
<organism evidence="1 2">
    <name type="scientific">Spiromyces aspiralis</name>
    <dbReference type="NCBI Taxonomy" id="68401"/>
    <lineage>
        <taxon>Eukaryota</taxon>
        <taxon>Fungi</taxon>
        <taxon>Fungi incertae sedis</taxon>
        <taxon>Zoopagomycota</taxon>
        <taxon>Kickxellomycotina</taxon>
        <taxon>Kickxellomycetes</taxon>
        <taxon>Kickxellales</taxon>
        <taxon>Kickxellaceae</taxon>
        <taxon>Spiromyces</taxon>
    </lineage>
</organism>
<reference evidence="1" key="1">
    <citation type="submission" date="2022-06" db="EMBL/GenBank/DDBJ databases">
        <title>Phylogenomic reconstructions and comparative analyses of Kickxellomycotina fungi.</title>
        <authorList>
            <person name="Reynolds N.K."/>
            <person name="Stajich J.E."/>
            <person name="Barry K."/>
            <person name="Grigoriev I.V."/>
            <person name="Crous P."/>
            <person name="Smith M.E."/>
        </authorList>
    </citation>
    <scope>NUCLEOTIDE SEQUENCE</scope>
    <source>
        <strain evidence="1">RSA 2271</strain>
    </source>
</reference>
<accession>A0ACC1HL01</accession>
<sequence length="228" mass="25016">MGPVLCAAEKLPPGTPVIVEADRGEDLGFILDECTDAAKLAAFQSQRDGEDLGVPASAMECPQMPITTGPKEKLNIRDISNVGGKKPTASSAPSSATVSDISFKDIFVKGIHRVATRMEVEKMEEKLQDEVKALGMCQGMVKNRNLPMEVVDAEFQWDRRKLTFYFVSEKRIDFRELVRDLFKTYKTRIWMCAVSNKDDGSMDGSNGGGGAAVALLRSPSLAQPQKRK</sequence>
<dbReference type="Proteomes" id="UP001145114">
    <property type="component" value="Unassembled WGS sequence"/>
</dbReference>
<comment type="caution">
    <text evidence="1">The sequence shown here is derived from an EMBL/GenBank/DDBJ whole genome shotgun (WGS) entry which is preliminary data.</text>
</comment>
<keyword evidence="2" id="KW-1185">Reference proteome</keyword>
<dbReference type="EMBL" id="JAMZIH010003355">
    <property type="protein sequence ID" value="KAJ1676877.1"/>
    <property type="molecule type" value="Genomic_DNA"/>
</dbReference>